<evidence type="ECO:0000256" key="1">
    <source>
        <dbReference type="ARBA" id="ARBA00023015"/>
    </source>
</evidence>
<dbReference type="PANTHER" id="PTHR38445">
    <property type="entry name" value="HTH-TYPE TRANSCRIPTIONAL REPRESSOR YTRA"/>
    <property type="match status" value="1"/>
</dbReference>
<keyword evidence="1" id="KW-0805">Transcription regulation</keyword>
<sequence>MFELDVRSRKPIYEQLVERLKELIITEVLTADEQLPSVRTLAHQLTINPNTIQKAYRELESQGYIYSIKGKGSFVSAATPNLNSEKIEKVKNELSKLLSEALYLGITKNELYKLIQEIEAAIGGGIEDDQNP</sequence>
<dbReference type="InterPro" id="IPR036388">
    <property type="entry name" value="WH-like_DNA-bd_sf"/>
</dbReference>
<dbReference type="SMART" id="SM00345">
    <property type="entry name" value="HTH_GNTR"/>
    <property type="match status" value="1"/>
</dbReference>
<comment type="caution">
    <text evidence="4">The sequence shown here is derived from an EMBL/GenBank/DDBJ whole genome shotgun (WGS) entry which is preliminary data.</text>
</comment>
<dbReference type="PROSITE" id="PS50949">
    <property type="entry name" value="HTH_GNTR"/>
    <property type="match status" value="1"/>
</dbReference>
<dbReference type="Gene3D" id="1.10.10.10">
    <property type="entry name" value="Winged helix-like DNA-binding domain superfamily/Winged helix DNA-binding domain"/>
    <property type="match status" value="1"/>
</dbReference>
<keyword evidence="3" id="KW-0804">Transcription</keyword>
<dbReference type="EMBL" id="VDEM01000013">
    <property type="protein sequence ID" value="KAF0824545.1"/>
    <property type="molecule type" value="Genomic_DNA"/>
</dbReference>
<proteinExistence type="predicted"/>
<protein>
    <submittedName>
        <fullName evidence="4">Transcriptional regulator, GntR family</fullName>
    </submittedName>
</protein>
<accession>A0A380XT08</accession>
<evidence type="ECO:0000256" key="3">
    <source>
        <dbReference type="ARBA" id="ARBA00023163"/>
    </source>
</evidence>
<organism evidence="4 5">
    <name type="scientific">Cytobacillus firmus</name>
    <name type="common">Bacillus firmus</name>
    <dbReference type="NCBI Taxonomy" id="1399"/>
    <lineage>
        <taxon>Bacteria</taxon>
        <taxon>Bacillati</taxon>
        <taxon>Bacillota</taxon>
        <taxon>Bacilli</taxon>
        <taxon>Bacillales</taxon>
        <taxon>Bacillaceae</taxon>
        <taxon>Cytobacillus</taxon>
    </lineage>
</organism>
<dbReference type="CDD" id="cd07377">
    <property type="entry name" value="WHTH_GntR"/>
    <property type="match status" value="1"/>
</dbReference>
<reference evidence="4 5" key="1">
    <citation type="journal article" date="2020" name="G3 (Bethesda)">
        <title>Whole Genome Sequencing and Comparative Genomics of Two Nematicidal Bacillus Strains Reveals a Wide Range of Possible Virulence Factors.</title>
        <authorList>
            <person name="Susic N."/>
            <person name="Janezic S."/>
            <person name="Rupnik M."/>
            <person name="Geric Stare B."/>
        </authorList>
    </citation>
    <scope>NUCLEOTIDE SEQUENCE [LARGE SCALE GENOMIC DNA]</scope>
    <source>
        <strain evidence="4 5">I-1582</strain>
    </source>
</reference>
<dbReference type="RefSeq" id="WP_061792228.1">
    <property type="nucleotide sequence ID" value="NZ_JABVDD010000005.1"/>
</dbReference>
<evidence type="ECO:0000256" key="2">
    <source>
        <dbReference type="ARBA" id="ARBA00023125"/>
    </source>
</evidence>
<evidence type="ECO:0000313" key="4">
    <source>
        <dbReference type="EMBL" id="KAF0824545.1"/>
    </source>
</evidence>
<dbReference type="GO" id="GO:0003700">
    <property type="term" value="F:DNA-binding transcription factor activity"/>
    <property type="evidence" value="ECO:0007669"/>
    <property type="project" value="InterPro"/>
</dbReference>
<dbReference type="InterPro" id="IPR036390">
    <property type="entry name" value="WH_DNA-bd_sf"/>
</dbReference>
<evidence type="ECO:0000313" key="5">
    <source>
        <dbReference type="Proteomes" id="UP000465778"/>
    </source>
</evidence>
<dbReference type="Proteomes" id="UP000465778">
    <property type="component" value="Unassembled WGS sequence"/>
</dbReference>
<dbReference type="Pfam" id="PF00392">
    <property type="entry name" value="GntR"/>
    <property type="match status" value="1"/>
</dbReference>
<dbReference type="SUPFAM" id="SSF46785">
    <property type="entry name" value="Winged helix' DNA-binding domain"/>
    <property type="match status" value="1"/>
</dbReference>
<dbReference type="GO" id="GO:0003677">
    <property type="term" value="F:DNA binding"/>
    <property type="evidence" value="ECO:0007669"/>
    <property type="project" value="UniProtKB-KW"/>
</dbReference>
<keyword evidence="2" id="KW-0238">DNA-binding</keyword>
<dbReference type="AlphaFoldDB" id="A0A380XT08"/>
<dbReference type="PANTHER" id="PTHR38445:SF9">
    <property type="entry name" value="HTH-TYPE TRANSCRIPTIONAL REPRESSOR YTRA"/>
    <property type="match status" value="1"/>
</dbReference>
<gene>
    <name evidence="4" type="ORF">KIS1582_1609</name>
</gene>
<name>A0A380XT08_CYTFI</name>
<dbReference type="GeneID" id="67524629"/>
<dbReference type="InterPro" id="IPR000524">
    <property type="entry name" value="Tscrpt_reg_HTH_GntR"/>
</dbReference>
<dbReference type="OrthoDB" id="9801546at2"/>